<evidence type="ECO:0000256" key="4">
    <source>
        <dbReference type="ARBA" id="ARBA00023163"/>
    </source>
</evidence>
<dbReference type="SUPFAM" id="SSF46785">
    <property type="entry name" value="Winged helix' DNA-binding domain"/>
    <property type="match status" value="1"/>
</dbReference>
<sequence>MINFLNMKYFLVVAETRSFSTAARQLYISQQTLSAHIAQMEGEIGTKLFERTRPLSLTPAGERFLRGVREILFINSQMERELQDIIDPHSNSFRIAISHAYARSMLPVILEEFYQQFPQVNLQIYEMSYKEMDRALTAGKIDLSISRTFHHGANVNAIPLYEDDDVYLYAPLLALTRVYGERQQQIQDSLKEKPCLSIVQECPFILPRSGNVRQNADHLFLEEKLTPFIRIEVETLESAIVYCRRGLGITLAPRMLLGGDESPEYHLISRNRPEYAMAICHRADAHLTYAMKSFIRIMREMDIGRLHDKSRTVLSAGI</sequence>
<dbReference type="Proteomes" id="UP000824250">
    <property type="component" value="Unassembled WGS sequence"/>
</dbReference>
<evidence type="ECO:0000313" key="6">
    <source>
        <dbReference type="EMBL" id="HIR05364.1"/>
    </source>
</evidence>
<gene>
    <name evidence="6" type="ORF">IAB28_05290</name>
</gene>
<protein>
    <submittedName>
        <fullName evidence="6">LysR family transcriptional regulator</fullName>
    </submittedName>
</protein>
<dbReference type="Gene3D" id="1.10.10.10">
    <property type="entry name" value="Winged helix-like DNA-binding domain superfamily/Winged helix DNA-binding domain"/>
    <property type="match status" value="1"/>
</dbReference>
<keyword evidence="4" id="KW-0804">Transcription</keyword>
<dbReference type="SUPFAM" id="SSF53850">
    <property type="entry name" value="Periplasmic binding protein-like II"/>
    <property type="match status" value="1"/>
</dbReference>
<dbReference type="Gene3D" id="3.40.190.290">
    <property type="match status" value="1"/>
</dbReference>
<dbReference type="PRINTS" id="PR00039">
    <property type="entry name" value="HTHLYSR"/>
</dbReference>
<proteinExistence type="inferred from homology"/>
<dbReference type="InterPro" id="IPR000847">
    <property type="entry name" value="LysR_HTH_N"/>
</dbReference>
<dbReference type="GO" id="GO:0003677">
    <property type="term" value="F:DNA binding"/>
    <property type="evidence" value="ECO:0007669"/>
    <property type="project" value="UniProtKB-KW"/>
</dbReference>
<dbReference type="Pfam" id="PF03466">
    <property type="entry name" value="LysR_substrate"/>
    <property type="match status" value="1"/>
</dbReference>
<evidence type="ECO:0000256" key="1">
    <source>
        <dbReference type="ARBA" id="ARBA00009437"/>
    </source>
</evidence>
<keyword evidence="3" id="KW-0238">DNA-binding</keyword>
<comment type="caution">
    <text evidence="6">The sequence shown here is derived from an EMBL/GenBank/DDBJ whole genome shotgun (WGS) entry which is preliminary data.</text>
</comment>
<dbReference type="AlphaFoldDB" id="A0A9D1A440"/>
<dbReference type="EMBL" id="DVGC01000028">
    <property type="protein sequence ID" value="HIR05364.1"/>
    <property type="molecule type" value="Genomic_DNA"/>
</dbReference>
<dbReference type="InterPro" id="IPR036388">
    <property type="entry name" value="WH-like_DNA-bd_sf"/>
</dbReference>
<evidence type="ECO:0000256" key="2">
    <source>
        <dbReference type="ARBA" id="ARBA00023015"/>
    </source>
</evidence>
<dbReference type="PANTHER" id="PTHR30126">
    <property type="entry name" value="HTH-TYPE TRANSCRIPTIONAL REGULATOR"/>
    <property type="match status" value="1"/>
</dbReference>
<dbReference type="InterPro" id="IPR036390">
    <property type="entry name" value="WH_DNA-bd_sf"/>
</dbReference>
<dbReference type="GO" id="GO:0003700">
    <property type="term" value="F:DNA-binding transcription factor activity"/>
    <property type="evidence" value="ECO:0007669"/>
    <property type="project" value="InterPro"/>
</dbReference>
<evidence type="ECO:0000259" key="5">
    <source>
        <dbReference type="PROSITE" id="PS50931"/>
    </source>
</evidence>
<name>A0A9D1A440_9FIRM</name>
<dbReference type="CDD" id="cd05466">
    <property type="entry name" value="PBP2_LTTR_substrate"/>
    <property type="match status" value="1"/>
</dbReference>
<keyword evidence="2" id="KW-0805">Transcription regulation</keyword>
<dbReference type="FunFam" id="1.10.10.10:FF:000001">
    <property type="entry name" value="LysR family transcriptional regulator"/>
    <property type="match status" value="1"/>
</dbReference>
<organism evidence="6 7">
    <name type="scientific">Candidatus Copromonas faecavium</name>
    <name type="common">nom. illeg.</name>
    <dbReference type="NCBI Taxonomy" id="2840740"/>
    <lineage>
        <taxon>Bacteria</taxon>
        <taxon>Bacillati</taxon>
        <taxon>Bacillota</taxon>
        <taxon>Clostridia</taxon>
        <taxon>Lachnospirales</taxon>
        <taxon>Lachnospiraceae</taxon>
        <taxon>Candidatus Copromonas (nom. illeg.)</taxon>
    </lineage>
</organism>
<accession>A0A9D1A440</accession>
<dbReference type="PANTHER" id="PTHR30126:SF96">
    <property type="entry name" value="TRANSCRIPTIONAL REGULATORY PROTEIN, LYSR FAMILY"/>
    <property type="match status" value="1"/>
</dbReference>
<reference evidence="6" key="1">
    <citation type="submission" date="2020-10" db="EMBL/GenBank/DDBJ databases">
        <authorList>
            <person name="Gilroy R."/>
        </authorList>
    </citation>
    <scope>NUCLEOTIDE SEQUENCE</scope>
    <source>
        <strain evidence="6">CHK180-2868</strain>
    </source>
</reference>
<dbReference type="Pfam" id="PF00126">
    <property type="entry name" value="HTH_1"/>
    <property type="match status" value="1"/>
</dbReference>
<dbReference type="PROSITE" id="PS50931">
    <property type="entry name" value="HTH_LYSR"/>
    <property type="match status" value="1"/>
</dbReference>
<dbReference type="InterPro" id="IPR005119">
    <property type="entry name" value="LysR_subst-bd"/>
</dbReference>
<feature type="domain" description="HTH lysR-type" evidence="5">
    <location>
        <begin position="7"/>
        <end position="58"/>
    </location>
</feature>
<comment type="similarity">
    <text evidence="1">Belongs to the LysR transcriptional regulatory family.</text>
</comment>
<evidence type="ECO:0000313" key="7">
    <source>
        <dbReference type="Proteomes" id="UP000824250"/>
    </source>
</evidence>
<reference evidence="6" key="2">
    <citation type="journal article" date="2021" name="PeerJ">
        <title>Extensive microbial diversity within the chicken gut microbiome revealed by metagenomics and culture.</title>
        <authorList>
            <person name="Gilroy R."/>
            <person name="Ravi A."/>
            <person name="Getino M."/>
            <person name="Pursley I."/>
            <person name="Horton D.L."/>
            <person name="Alikhan N.F."/>
            <person name="Baker D."/>
            <person name="Gharbi K."/>
            <person name="Hall N."/>
            <person name="Watson M."/>
            <person name="Adriaenssens E.M."/>
            <person name="Foster-Nyarko E."/>
            <person name="Jarju S."/>
            <person name="Secka A."/>
            <person name="Antonio M."/>
            <person name="Oren A."/>
            <person name="Chaudhuri R.R."/>
            <person name="La Ragione R."/>
            <person name="Hildebrand F."/>
            <person name="Pallen M.J."/>
        </authorList>
    </citation>
    <scope>NUCLEOTIDE SEQUENCE</scope>
    <source>
        <strain evidence="6">CHK180-2868</strain>
    </source>
</reference>
<evidence type="ECO:0000256" key="3">
    <source>
        <dbReference type="ARBA" id="ARBA00023125"/>
    </source>
</evidence>